<evidence type="ECO:0000313" key="9">
    <source>
        <dbReference type="Proteomes" id="UP000244890"/>
    </source>
</evidence>
<dbReference type="GO" id="GO:0000166">
    <property type="term" value="F:nucleotide binding"/>
    <property type="evidence" value="ECO:0007669"/>
    <property type="project" value="UniProtKB-KW"/>
</dbReference>
<dbReference type="SMART" id="SM00833">
    <property type="entry name" value="CobW_C"/>
    <property type="match status" value="1"/>
</dbReference>
<organism evidence="8 9">
    <name type="scientific">Helicobacter apodemus</name>
    <dbReference type="NCBI Taxonomy" id="135569"/>
    <lineage>
        <taxon>Bacteria</taxon>
        <taxon>Pseudomonadati</taxon>
        <taxon>Campylobacterota</taxon>
        <taxon>Epsilonproteobacteria</taxon>
        <taxon>Campylobacterales</taxon>
        <taxon>Helicobacteraceae</taxon>
        <taxon>Helicobacter</taxon>
    </lineage>
</organism>
<dbReference type="GO" id="GO:0005737">
    <property type="term" value="C:cytoplasm"/>
    <property type="evidence" value="ECO:0007669"/>
    <property type="project" value="TreeGrafter"/>
</dbReference>
<dbReference type="Gene3D" id="3.40.50.300">
    <property type="entry name" value="P-loop containing nucleotide triphosphate hydrolases"/>
    <property type="match status" value="1"/>
</dbReference>
<keyword evidence="3" id="KW-0143">Chaperone</keyword>
<keyword evidence="1" id="KW-0547">Nucleotide-binding</keyword>
<keyword evidence="2" id="KW-0378">Hydrolase</keyword>
<dbReference type="Proteomes" id="UP000244890">
    <property type="component" value="Chromosome"/>
</dbReference>
<dbReference type="Gene3D" id="3.30.1220.10">
    <property type="entry name" value="CobW-like, C-terminal domain"/>
    <property type="match status" value="1"/>
</dbReference>
<dbReference type="InterPro" id="IPR051316">
    <property type="entry name" value="Zinc-reg_GTPase_activator"/>
</dbReference>
<dbReference type="InterPro" id="IPR011629">
    <property type="entry name" value="CobW-like_C"/>
</dbReference>
<dbReference type="PANTHER" id="PTHR13748">
    <property type="entry name" value="COBW-RELATED"/>
    <property type="match status" value="1"/>
</dbReference>
<evidence type="ECO:0000259" key="7">
    <source>
        <dbReference type="SMART" id="SM00833"/>
    </source>
</evidence>
<evidence type="ECO:0000256" key="6">
    <source>
        <dbReference type="ARBA" id="ARBA00049117"/>
    </source>
</evidence>
<dbReference type="GO" id="GO:0016787">
    <property type="term" value="F:hydrolase activity"/>
    <property type="evidence" value="ECO:0007669"/>
    <property type="project" value="UniProtKB-KW"/>
</dbReference>
<protein>
    <submittedName>
        <fullName evidence="8">Cobalamin biosynthesis protein CobW</fullName>
    </submittedName>
</protein>
<evidence type="ECO:0000313" key="8">
    <source>
        <dbReference type="EMBL" id="AWI33480.1"/>
    </source>
</evidence>
<comment type="similarity">
    <text evidence="4">Belongs to the SIMIBI class G3E GTPase family. ZNG1 subfamily.</text>
</comment>
<dbReference type="EMBL" id="CP021886">
    <property type="protein sequence ID" value="AWI33480.1"/>
    <property type="molecule type" value="Genomic_DNA"/>
</dbReference>
<dbReference type="InterPro" id="IPR027417">
    <property type="entry name" value="P-loop_NTPase"/>
</dbReference>
<gene>
    <name evidence="8" type="ORF">CDV25_00950</name>
</gene>
<name>A0A2U8FB67_9HELI</name>
<evidence type="ECO:0000256" key="5">
    <source>
        <dbReference type="ARBA" id="ARBA00045658"/>
    </source>
</evidence>
<comment type="function">
    <text evidence="5">Zinc chaperone that directly transfers zinc cofactor to target proteins, thereby activating them. Zinc is transferred from the CXCC motif in the GTPase domain to the zinc binding site in target proteins in a process requiring GTP hydrolysis.</text>
</comment>
<sequence>MAKIPLTIITGFLGSGKTTFLSEILQNNADKKLSIIVNEFGEVGLDNTILNQAIYHLQERTILLQGGCVCCNKREDLVLQLKEILNNADIEHIIIETTGLANPAPIIFSLLTDSVLQHHFFVNEILTCVDCLNVFSHLQQEEARLQIATSDKIVLTKQELFEGDFEEIINCVANHNAFVEILPKNRIDFKDILTPRETKRLIPLQRNLHQDTTYSLSISFQGFLDWSVFSIWLSMLLYKYGEKILRFKGILDTNEGYPIAINSVLHIIHPPLHLKTWDKERGSELVFIFKDIHKEDLLESFKVFARLLQQKVVISIH</sequence>
<dbReference type="AlphaFoldDB" id="A0A2U8FB67"/>
<dbReference type="Pfam" id="PF02492">
    <property type="entry name" value="cobW"/>
    <property type="match status" value="1"/>
</dbReference>
<comment type="catalytic activity">
    <reaction evidence="6">
        <text>GTP + H2O = GDP + phosphate + H(+)</text>
        <dbReference type="Rhea" id="RHEA:19669"/>
        <dbReference type="ChEBI" id="CHEBI:15377"/>
        <dbReference type="ChEBI" id="CHEBI:15378"/>
        <dbReference type="ChEBI" id="CHEBI:37565"/>
        <dbReference type="ChEBI" id="CHEBI:43474"/>
        <dbReference type="ChEBI" id="CHEBI:58189"/>
    </reaction>
    <physiologicalReaction direction="left-to-right" evidence="6">
        <dbReference type="Rhea" id="RHEA:19670"/>
    </physiologicalReaction>
</comment>
<evidence type="ECO:0000256" key="2">
    <source>
        <dbReference type="ARBA" id="ARBA00022801"/>
    </source>
</evidence>
<dbReference type="RefSeq" id="WP_108910378.1">
    <property type="nucleotide sequence ID" value="NZ_CP021886.1"/>
</dbReference>
<reference evidence="8 9" key="1">
    <citation type="submission" date="2017-06" db="EMBL/GenBank/DDBJ databases">
        <title>Complete genome of Helicobacter apodemus.</title>
        <authorList>
            <person name="Cho S."/>
        </authorList>
    </citation>
    <scope>NUCLEOTIDE SEQUENCE [LARGE SCALE GENOMIC DNA]</scope>
    <source>
        <strain evidence="9">SNUVETPUB-15-01</strain>
    </source>
</reference>
<dbReference type="CDD" id="cd03112">
    <property type="entry name" value="CobW-like"/>
    <property type="match status" value="1"/>
</dbReference>
<proteinExistence type="inferred from homology"/>
<dbReference type="KEGG" id="had:CDV25_00950"/>
<dbReference type="SUPFAM" id="SSF52540">
    <property type="entry name" value="P-loop containing nucleoside triphosphate hydrolases"/>
    <property type="match status" value="1"/>
</dbReference>
<evidence type="ECO:0000256" key="1">
    <source>
        <dbReference type="ARBA" id="ARBA00022741"/>
    </source>
</evidence>
<dbReference type="InterPro" id="IPR036627">
    <property type="entry name" value="CobW-likC_sf"/>
</dbReference>
<dbReference type="SUPFAM" id="SSF90002">
    <property type="entry name" value="Hypothetical protein YjiA, C-terminal domain"/>
    <property type="match status" value="1"/>
</dbReference>
<evidence type="ECO:0000256" key="3">
    <source>
        <dbReference type="ARBA" id="ARBA00023186"/>
    </source>
</evidence>
<feature type="domain" description="CobW C-terminal" evidence="7">
    <location>
        <begin position="213"/>
        <end position="305"/>
    </location>
</feature>
<dbReference type="OrthoDB" id="9808822at2"/>
<evidence type="ECO:0000256" key="4">
    <source>
        <dbReference type="ARBA" id="ARBA00034320"/>
    </source>
</evidence>
<dbReference type="Pfam" id="PF07683">
    <property type="entry name" value="CobW_C"/>
    <property type="match status" value="1"/>
</dbReference>
<dbReference type="PANTHER" id="PTHR13748:SF62">
    <property type="entry name" value="COBW DOMAIN-CONTAINING PROTEIN"/>
    <property type="match status" value="1"/>
</dbReference>
<accession>A0A2U8FB67</accession>
<dbReference type="InterPro" id="IPR003495">
    <property type="entry name" value="CobW/HypB/UreG_nucleotide-bd"/>
</dbReference>